<keyword evidence="2" id="KW-1185">Reference proteome</keyword>
<dbReference type="RefSeq" id="WP_259549909.1">
    <property type="nucleotide sequence ID" value="NZ_BAABHW010000002.1"/>
</dbReference>
<dbReference type="EMBL" id="BAABHW010000002">
    <property type="protein sequence ID" value="GAA5070510.1"/>
    <property type="molecule type" value="Genomic_DNA"/>
</dbReference>
<dbReference type="Proteomes" id="UP001499910">
    <property type="component" value="Unassembled WGS sequence"/>
</dbReference>
<name>A0ABP9L650_9RHOB</name>
<evidence type="ECO:0000313" key="2">
    <source>
        <dbReference type="Proteomes" id="UP001499910"/>
    </source>
</evidence>
<proteinExistence type="predicted"/>
<accession>A0ABP9L650</accession>
<gene>
    <name evidence="1" type="ORF">GCM10023209_13320</name>
</gene>
<protein>
    <submittedName>
        <fullName evidence="1">Uncharacterized protein</fullName>
    </submittedName>
</protein>
<organism evidence="1 2">
    <name type="scientific">[Roseibacterium] beibuensis</name>
    <dbReference type="NCBI Taxonomy" id="1193142"/>
    <lineage>
        <taxon>Bacteria</taxon>
        <taxon>Pseudomonadati</taxon>
        <taxon>Pseudomonadota</taxon>
        <taxon>Alphaproteobacteria</taxon>
        <taxon>Rhodobacterales</taxon>
        <taxon>Roseobacteraceae</taxon>
        <taxon>Roseicyclus</taxon>
    </lineage>
</organism>
<evidence type="ECO:0000313" key="1">
    <source>
        <dbReference type="EMBL" id="GAA5070510.1"/>
    </source>
</evidence>
<reference evidence="2" key="1">
    <citation type="journal article" date="2019" name="Int. J. Syst. Evol. Microbiol.">
        <title>The Global Catalogue of Microorganisms (GCM) 10K type strain sequencing project: providing services to taxonomists for standard genome sequencing and annotation.</title>
        <authorList>
            <consortium name="The Broad Institute Genomics Platform"/>
            <consortium name="The Broad Institute Genome Sequencing Center for Infectious Disease"/>
            <person name="Wu L."/>
            <person name="Ma J."/>
        </authorList>
    </citation>
    <scope>NUCLEOTIDE SEQUENCE [LARGE SCALE GENOMIC DNA]</scope>
    <source>
        <strain evidence="2">JCM 18015</strain>
    </source>
</reference>
<comment type="caution">
    <text evidence="1">The sequence shown here is derived from an EMBL/GenBank/DDBJ whole genome shotgun (WGS) entry which is preliminary data.</text>
</comment>
<sequence length="85" mass="9602">MAKVYASVEEDYVDTDFGNGLGLLVTCQKCGHTVEVLGVEEPSENAAFALLRESYPRAERNWYEAKVEIDDALLDRIKARYSIEE</sequence>